<evidence type="ECO:0000256" key="2">
    <source>
        <dbReference type="ARBA" id="ARBA00022737"/>
    </source>
</evidence>
<dbReference type="EMBL" id="JAXIOK010000023">
    <property type="protein sequence ID" value="KAK4742051.1"/>
    <property type="molecule type" value="Genomic_DNA"/>
</dbReference>
<dbReference type="InterPro" id="IPR001005">
    <property type="entry name" value="SANT/Myb"/>
</dbReference>
<keyword evidence="13" id="KW-1185">Reference proteome</keyword>
<protein>
    <recommendedName>
        <fullName evidence="8">Myb-related protein 123</fullName>
    </recommendedName>
</protein>
<dbReference type="AlphaFoldDB" id="A0AAN7GER5"/>
<evidence type="ECO:0000256" key="7">
    <source>
        <dbReference type="ARBA" id="ARBA00023242"/>
    </source>
</evidence>
<dbReference type="SUPFAM" id="SSF46689">
    <property type="entry name" value="Homeodomain-like"/>
    <property type="match status" value="1"/>
</dbReference>
<evidence type="ECO:0000256" key="1">
    <source>
        <dbReference type="ARBA" id="ARBA00004123"/>
    </source>
</evidence>
<evidence type="ECO:0000256" key="8">
    <source>
        <dbReference type="ARBA" id="ARBA00083772"/>
    </source>
</evidence>
<reference evidence="12 13" key="1">
    <citation type="journal article" date="2023" name="Hortic Res">
        <title>Pangenome of water caltrop reveals structural variations and asymmetric subgenome divergence after allopolyploidization.</title>
        <authorList>
            <person name="Zhang X."/>
            <person name="Chen Y."/>
            <person name="Wang L."/>
            <person name="Yuan Y."/>
            <person name="Fang M."/>
            <person name="Shi L."/>
            <person name="Lu R."/>
            <person name="Comes H.P."/>
            <person name="Ma Y."/>
            <person name="Chen Y."/>
            <person name="Huang G."/>
            <person name="Zhou Y."/>
            <person name="Zheng Z."/>
            <person name="Qiu Y."/>
        </authorList>
    </citation>
    <scope>NUCLEOTIDE SEQUENCE [LARGE SCALE GENOMIC DNA]</scope>
    <source>
        <tissue evidence="12">Roots</tissue>
    </source>
</reference>
<dbReference type="Pfam" id="PF00249">
    <property type="entry name" value="Myb_DNA-binding"/>
    <property type="match status" value="2"/>
</dbReference>
<evidence type="ECO:0000313" key="13">
    <source>
        <dbReference type="Proteomes" id="UP001345219"/>
    </source>
</evidence>
<keyword evidence="3" id="KW-0805">Transcription regulation</keyword>
<accession>A0AAN7GER5</accession>
<keyword evidence="7" id="KW-0539">Nucleus</keyword>
<keyword evidence="4" id="KW-0238">DNA-binding</keyword>
<dbReference type="PANTHER" id="PTHR47998">
    <property type="entry name" value="TRANSCRIPTION FACTOR MYB51-LIKE ISOFORM X1"/>
    <property type="match status" value="1"/>
</dbReference>
<comment type="caution">
    <text evidence="12">The sequence shown here is derived from an EMBL/GenBank/DDBJ whole genome shotgun (WGS) entry which is preliminary data.</text>
</comment>
<keyword evidence="2" id="KW-0677">Repeat</keyword>
<dbReference type="GO" id="GO:0030154">
    <property type="term" value="P:cell differentiation"/>
    <property type="evidence" value="ECO:0007669"/>
    <property type="project" value="TreeGrafter"/>
</dbReference>
<dbReference type="FunFam" id="1.10.10.60:FF:000001">
    <property type="entry name" value="MYB-related transcription factor"/>
    <property type="match status" value="1"/>
</dbReference>
<evidence type="ECO:0000313" key="12">
    <source>
        <dbReference type="EMBL" id="KAK4742051.1"/>
    </source>
</evidence>
<feature type="domain" description="Myb-like" evidence="10">
    <location>
        <begin position="11"/>
        <end position="63"/>
    </location>
</feature>
<dbReference type="PROSITE" id="PS51294">
    <property type="entry name" value="HTH_MYB"/>
    <property type="match status" value="2"/>
</dbReference>
<evidence type="ECO:0000256" key="5">
    <source>
        <dbReference type="ARBA" id="ARBA00023159"/>
    </source>
</evidence>
<dbReference type="GO" id="GO:0005634">
    <property type="term" value="C:nucleus"/>
    <property type="evidence" value="ECO:0007669"/>
    <property type="project" value="UniProtKB-SubCell"/>
</dbReference>
<dbReference type="InterPro" id="IPR009057">
    <property type="entry name" value="Homeodomain-like_sf"/>
</dbReference>
<evidence type="ECO:0000256" key="6">
    <source>
        <dbReference type="ARBA" id="ARBA00023163"/>
    </source>
</evidence>
<proteinExistence type="predicted"/>
<sequence>MAPRNNGAAKKSTMNKGAWTAEEDKNLSQYIELHGAKRWTTLAIKSGLNRCGKSCRLRWLNYLRPNIKRGNISDDEEDLIVRLHKLLGNRWSLIAGRLPGRTDNEIKNYWNSHLSKKINGKEKKEQSSGAVESASPLKMLEPAKIDENEESGNTLKNPDFDFEVNNLVDFTTEESYGLEWVSKFLNLQEDNGWMKEQK</sequence>
<dbReference type="InterPro" id="IPR015495">
    <property type="entry name" value="Myb_TF_plants"/>
</dbReference>
<feature type="region of interest" description="Disordered" evidence="9">
    <location>
        <begin position="119"/>
        <end position="139"/>
    </location>
</feature>
<evidence type="ECO:0000256" key="4">
    <source>
        <dbReference type="ARBA" id="ARBA00023125"/>
    </source>
</evidence>
<evidence type="ECO:0000256" key="9">
    <source>
        <dbReference type="SAM" id="MobiDB-lite"/>
    </source>
</evidence>
<feature type="domain" description="HTH myb-type" evidence="11">
    <location>
        <begin position="64"/>
        <end position="118"/>
    </location>
</feature>
<dbReference type="PROSITE" id="PS50090">
    <property type="entry name" value="MYB_LIKE"/>
    <property type="match status" value="2"/>
</dbReference>
<evidence type="ECO:0000259" key="10">
    <source>
        <dbReference type="PROSITE" id="PS50090"/>
    </source>
</evidence>
<dbReference type="CDD" id="cd00167">
    <property type="entry name" value="SANT"/>
    <property type="match status" value="2"/>
</dbReference>
<gene>
    <name evidence="12" type="ORF">SAY87_000052</name>
</gene>
<dbReference type="GO" id="GO:0000976">
    <property type="term" value="F:transcription cis-regulatory region binding"/>
    <property type="evidence" value="ECO:0007669"/>
    <property type="project" value="TreeGrafter"/>
</dbReference>
<keyword evidence="6" id="KW-0804">Transcription</keyword>
<keyword evidence="5" id="KW-0010">Activator</keyword>
<dbReference type="Gene3D" id="1.10.10.60">
    <property type="entry name" value="Homeodomain-like"/>
    <property type="match status" value="2"/>
</dbReference>
<name>A0AAN7GER5_9MYRT</name>
<dbReference type="GO" id="GO:0006355">
    <property type="term" value="P:regulation of DNA-templated transcription"/>
    <property type="evidence" value="ECO:0007669"/>
    <property type="project" value="TreeGrafter"/>
</dbReference>
<comment type="subcellular location">
    <subcellularLocation>
        <location evidence="1">Nucleus</location>
    </subcellularLocation>
</comment>
<dbReference type="FunFam" id="1.10.10.60:FF:000302">
    <property type="entry name" value="Transcription factor TT2"/>
    <property type="match status" value="1"/>
</dbReference>
<dbReference type="Proteomes" id="UP001345219">
    <property type="component" value="Chromosome 1"/>
</dbReference>
<dbReference type="PANTHER" id="PTHR47998:SF38">
    <property type="entry name" value="MYB TRANSCRIPTION FACTOR"/>
    <property type="match status" value="1"/>
</dbReference>
<evidence type="ECO:0000259" key="11">
    <source>
        <dbReference type="PROSITE" id="PS51294"/>
    </source>
</evidence>
<organism evidence="12 13">
    <name type="scientific">Trapa incisa</name>
    <dbReference type="NCBI Taxonomy" id="236973"/>
    <lineage>
        <taxon>Eukaryota</taxon>
        <taxon>Viridiplantae</taxon>
        <taxon>Streptophyta</taxon>
        <taxon>Embryophyta</taxon>
        <taxon>Tracheophyta</taxon>
        <taxon>Spermatophyta</taxon>
        <taxon>Magnoliopsida</taxon>
        <taxon>eudicotyledons</taxon>
        <taxon>Gunneridae</taxon>
        <taxon>Pentapetalae</taxon>
        <taxon>rosids</taxon>
        <taxon>malvids</taxon>
        <taxon>Myrtales</taxon>
        <taxon>Lythraceae</taxon>
        <taxon>Trapa</taxon>
    </lineage>
</organism>
<evidence type="ECO:0000256" key="3">
    <source>
        <dbReference type="ARBA" id="ARBA00023015"/>
    </source>
</evidence>
<feature type="domain" description="HTH myb-type" evidence="11">
    <location>
        <begin position="11"/>
        <end position="63"/>
    </location>
</feature>
<dbReference type="InterPro" id="IPR017930">
    <property type="entry name" value="Myb_dom"/>
</dbReference>
<feature type="domain" description="Myb-like" evidence="10">
    <location>
        <begin position="64"/>
        <end position="114"/>
    </location>
</feature>
<dbReference type="SMART" id="SM00717">
    <property type="entry name" value="SANT"/>
    <property type="match status" value="2"/>
</dbReference>